<feature type="compositionally biased region" description="Acidic residues" evidence="1">
    <location>
        <begin position="47"/>
        <end position="87"/>
    </location>
</feature>
<feature type="region of interest" description="Disordered" evidence="1">
    <location>
        <begin position="129"/>
        <end position="152"/>
    </location>
</feature>
<feature type="chain" id="PRO_5008898441" evidence="2">
    <location>
        <begin position="19"/>
        <end position="152"/>
    </location>
</feature>
<proteinExistence type="predicted"/>
<comment type="caution">
    <text evidence="3">The sequence shown here is derived from an EMBL/GenBank/DDBJ whole genome shotgun (WGS) entry which is preliminary data.</text>
</comment>
<feature type="compositionally biased region" description="Basic and acidic residues" evidence="1">
    <location>
        <begin position="135"/>
        <end position="152"/>
    </location>
</feature>
<keyword evidence="2" id="KW-0732">Signal</keyword>
<accession>A0A1D1VHV8</accession>
<dbReference type="AlphaFoldDB" id="A0A1D1VHV8"/>
<evidence type="ECO:0000313" key="3">
    <source>
        <dbReference type="EMBL" id="GAU98068.1"/>
    </source>
</evidence>
<gene>
    <name evidence="3" type="primary">RvY_09265-1</name>
    <name evidence="3" type="synonym">RvY_09265.1</name>
    <name evidence="3" type="ORF">RvY_09265</name>
</gene>
<feature type="compositionally biased region" description="Polar residues" evidence="1">
    <location>
        <begin position="29"/>
        <end position="40"/>
    </location>
</feature>
<dbReference type="EMBL" id="BDGG01000004">
    <property type="protein sequence ID" value="GAU98068.1"/>
    <property type="molecule type" value="Genomic_DNA"/>
</dbReference>
<feature type="signal peptide" evidence="2">
    <location>
        <begin position="1"/>
        <end position="18"/>
    </location>
</feature>
<protein>
    <submittedName>
        <fullName evidence="3">Uncharacterized protein</fullName>
    </submittedName>
</protein>
<reference evidence="3 4" key="1">
    <citation type="journal article" date="2016" name="Nat. Commun.">
        <title>Extremotolerant tardigrade genome and improved radiotolerance of human cultured cells by tardigrade-unique protein.</title>
        <authorList>
            <person name="Hashimoto T."/>
            <person name="Horikawa D.D."/>
            <person name="Saito Y."/>
            <person name="Kuwahara H."/>
            <person name="Kozuka-Hata H."/>
            <person name="Shin-I T."/>
            <person name="Minakuchi Y."/>
            <person name="Ohishi K."/>
            <person name="Motoyama A."/>
            <person name="Aizu T."/>
            <person name="Enomoto A."/>
            <person name="Kondo K."/>
            <person name="Tanaka S."/>
            <person name="Hara Y."/>
            <person name="Koshikawa S."/>
            <person name="Sagara H."/>
            <person name="Miura T."/>
            <person name="Yokobori S."/>
            <person name="Miyagawa K."/>
            <person name="Suzuki Y."/>
            <person name="Kubo T."/>
            <person name="Oyama M."/>
            <person name="Kohara Y."/>
            <person name="Fujiyama A."/>
            <person name="Arakawa K."/>
            <person name="Katayama T."/>
            <person name="Toyoda A."/>
            <person name="Kunieda T."/>
        </authorList>
    </citation>
    <scope>NUCLEOTIDE SEQUENCE [LARGE SCALE GENOMIC DNA]</scope>
    <source>
        <strain evidence="3 4">YOKOZUNA-1</strain>
    </source>
</reference>
<organism evidence="3 4">
    <name type="scientific">Ramazzottius varieornatus</name>
    <name type="common">Water bear</name>
    <name type="synonym">Tardigrade</name>
    <dbReference type="NCBI Taxonomy" id="947166"/>
    <lineage>
        <taxon>Eukaryota</taxon>
        <taxon>Metazoa</taxon>
        <taxon>Ecdysozoa</taxon>
        <taxon>Tardigrada</taxon>
        <taxon>Eutardigrada</taxon>
        <taxon>Parachela</taxon>
        <taxon>Hypsibioidea</taxon>
        <taxon>Ramazzottiidae</taxon>
        <taxon>Ramazzottius</taxon>
    </lineage>
</organism>
<feature type="region of interest" description="Disordered" evidence="1">
    <location>
        <begin position="29"/>
        <end position="112"/>
    </location>
</feature>
<name>A0A1D1VHV8_RAMVA</name>
<sequence>MALTFSLLPLTTVGHLLATPPTTGMQRLQQITSWLQQETTSPHDKDDDSDEEDDDHDDKDISEENDDDDDDDEDKDNEEDEEDDEEERGNPPHGPANRGRQSEFRRPSSNLPYVVKKCAPASSAEIGMGVMAGTEQRDPKNNLKQDARKRWA</sequence>
<evidence type="ECO:0000256" key="2">
    <source>
        <dbReference type="SAM" id="SignalP"/>
    </source>
</evidence>
<evidence type="ECO:0000256" key="1">
    <source>
        <dbReference type="SAM" id="MobiDB-lite"/>
    </source>
</evidence>
<evidence type="ECO:0000313" key="4">
    <source>
        <dbReference type="Proteomes" id="UP000186922"/>
    </source>
</evidence>
<dbReference type="Proteomes" id="UP000186922">
    <property type="component" value="Unassembled WGS sequence"/>
</dbReference>
<keyword evidence="4" id="KW-1185">Reference proteome</keyword>